<dbReference type="InterPro" id="IPR052462">
    <property type="entry name" value="SLIRP/GR-RBP-like"/>
</dbReference>
<dbReference type="SUPFAM" id="SSF54928">
    <property type="entry name" value="RNA-binding domain, RBD"/>
    <property type="match status" value="1"/>
</dbReference>
<dbReference type="Proteomes" id="UP000063965">
    <property type="component" value="Chromosome"/>
</dbReference>
<protein>
    <submittedName>
        <fullName evidence="4">RNA binding protein</fullName>
    </submittedName>
</protein>
<accession>A0ABN4HPX6</accession>
<dbReference type="EMBL" id="CP011126">
    <property type="protein sequence ID" value="AKQ33633.1"/>
    <property type="molecule type" value="Genomic_DNA"/>
</dbReference>
<evidence type="ECO:0000313" key="5">
    <source>
        <dbReference type="Proteomes" id="UP000063965"/>
    </source>
</evidence>
<dbReference type="SMART" id="SM00360">
    <property type="entry name" value="RRM"/>
    <property type="match status" value="1"/>
</dbReference>
<feature type="transmembrane region" description="Helical" evidence="2">
    <location>
        <begin position="6"/>
        <end position="26"/>
    </location>
</feature>
<dbReference type="Pfam" id="PF00076">
    <property type="entry name" value="RRM_1"/>
    <property type="match status" value="1"/>
</dbReference>
<evidence type="ECO:0000256" key="1">
    <source>
        <dbReference type="ARBA" id="ARBA00022884"/>
    </source>
</evidence>
<dbReference type="PANTHER" id="PTHR48027">
    <property type="entry name" value="HETEROGENEOUS NUCLEAR RIBONUCLEOPROTEIN 87F-RELATED"/>
    <property type="match status" value="1"/>
</dbReference>
<reference evidence="4 5" key="1">
    <citation type="journal article" date="2015" name="Genome Biol. Evol.">
        <title>Distinctive Genome Reduction Rates Revealed by Genomic Analyses of Two Coxiella-Like Endosymbionts in Ticks.</title>
        <authorList>
            <person name="Gottlieb Y."/>
            <person name="Lalzar I."/>
            <person name="Klasson L."/>
        </authorList>
    </citation>
    <scope>NUCLEOTIDE SEQUENCE [LARGE SCALE GENOMIC DNA]</scope>
    <source>
        <strain evidence="4 5">CRt</strain>
    </source>
</reference>
<organism evidence="4 5">
    <name type="scientific">Candidatus Coxiella mudrowiae</name>
    <dbReference type="NCBI Taxonomy" id="2054173"/>
    <lineage>
        <taxon>Bacteria</taxon>
        <taxon>Pseudomonadati</taxon>
        <taxon>Pseudomonadota</taxon>
        <taxon>Gammaproteobacteria</taxon>
        <taxon>Legionellales</taxon>
        <taxon>Coxiellaceae</taxon>
        <taxon>Coxiella</taxon>
    </lineage>
</organism>
<evidence type="ECO:0000313" key="4">
    <source>
        <dbReference type="EMBL" id="AKQ33633.1"/>
    </source>
</evidence>
<dbReference type="CDD" id="cd21608">
    <property type="entry name" value="RRM2_NsCP33_like"/>
    <property type="match status" value="1"/>
</dbReference>
<feature type="domain" description="RRM" evidence="3">
    <location>
        <begin position="44"/>
        <end position="121"/>
    </location>
</feature>
<gene>
    <name evidence="4" type="ORF">CleRT_08530</name>
</gene>
<keyword evidence="2" id="KW-0472">Membrane</keyword>
<name>A0ABN4HPX6_9COXI</name>
<dbReference type="RefSeq" id="WP_048875236.1">
    <property type="nucleotide sequence ID" value="NZ_CP011126.1"/>
</dbReference>
<evidence type="ECO:0000256" key="2">
    <source>
        <dbReference type="SAM" id="Phobius"/>
    </source>
</evidence>
<keyword evidence="5" id="KW-1185">Reference proteome</keyword>
<sequence length="128" mass="14379">MSTNSIIFTALVCFALLLFIIAVSVFRGRDRMELDQSSEDFSSDQIYVGNLPYHVGENDLHNHFSRFGVIETIKIVRNFRTGCSKGYAFVTYTSAKQAVKALSAHGKDLQGRSLVVRIAKSREQHAYT</sequence>
<keyword evidence="2" id="KW-1133">Transmembrane helix</keyword>
<keyword evidence="1" id="KW-0694">RNA-binding</keyword>
<dbReference type="Gene3D" id="3.30.70.330">
    <property type="match status" value="1"/>
</dbReference>
<dbReference type="InterPro" id="IPR012677">
    <property type="entry name" value="Nucleotide-bd_a/b_plait_sf"/>
</dbReference>
<evidence type="ECO:0000259" key="3">
    <source>
        <dbReference type="PROSITE" id="PS50102"/>
    </source>
</evidence>
<dbReference type="InterPro" id="IPR035979">
    <property type="entry name" value="RBD_domain_sf"/>
</dbReference>
<dbReference type="InterPro" id="IPR048289">
    <property type="entry name" value="RRM2_NsCP33-like"/>
</dbReference>
<proteinExistence type="predicted"/>
<dbReference type="InterPro" id="IPR000504">
    <property type="entry name" value="RRM_dom"/>
</dbReference>
<keyword evidence="2" id="KW-0812">Transmembrane</keyword>
<dbReference type="PROSITE" id="PS50102">
    <property type="entry name" value="RRM"/>
    <property type="match status" value="1"/>
</dbReference>